<gene>
    <name evidence="1" type="ORF">DZC75_10395</name>
</gene>
<evidence type="ECO:0000313" key="2">
    <source>
        <dbReference type="Proteomes" id="UP000258127"/>
    </source>
</evidence>
<proteinExistence type="predicted"/>
<evidence type="ECO:0000313" key="1">
    <source>
        <dbReference type="EMBL" id="AXO88387.1"/>
    </source>
</evidence>
<name>A0AAI8KAZ2_9PSED</name>
<dbReference type="Proteomes" id="UP000258127">
    <property type="component" value="Chromosome"/>
</dbReference>
<accession>A0AAI8KAZ2</accession>
<organism evidence="1 2">
    <name type="scientific">Pseudomonas parafulva</name>
    <dbReference type="NCBI Taxonomy" id="157782"/>
    <lineage>
        <taxon>Bacteria</taxon>
        <taxon>Pseudomonadati</taxon>
        <taxon>Pseudomonadota</taxon>
        <taxon>Gammaproteobacteria</taxon>
        <taxon>Pseudomonadales</taxon>
        <taxon>Pseudomonadaceae</taxon>
        <taxon>Pseudomonas</taxon>
    </lineage>
</organism>
<keyword evidence="2" id="KW-1185">Reference proteome</keyword>
<dbReference type="AlphaFoldDB" id="A0AAI8KAZ2"/>
<sequence>MLKRGDDYKRWCDPGLNHQVHQQTLDDGTLLEAQTRLSRTGATQLFIGIYEADGACIHERVYDQRPGETTTRALLWGLGRARRLAQEARKHGTWIINQ</sequence>
<dbReference type="RefSeq" id="WP_039577693.1">
    <property type="nucleotide sequence ID" value="NZ_CP009747.1"/>
</dbReference>
<dbReference type="KEGG" id="ppv:NJ69_07565"/>
<reference evidence="1 2" key="1">
    <citation type="submission" date="2018-08" db="EMBL/GenBank/DDBJ databases">
        <authorList>
            <person name="Lee Y."/>
            <person name="Kakembo D."/>
        </authorList>
    </citation>
    <scope>NUCLEOTIDE SEQUENCE [LARGE SCALE GENOMIC DNA]</scope>
    <source>
        <strain evidence="1 2">JBCS1880</strain>
    </source>
</reference>
<dbReference type="EMBL" id="CP031641">
    <property type="protein sequence ID" value="AXO88387.1"/>
    <property type="molecule type" value="Genomic_DNA"/>
</dbReference>
<protein>
    <submittedName>
        <fullName evidence="1">Uncharacterized protein</fullName>
    </submittedName>
</protein>